<dbReference type="Proteomes" id="UP000747542">
    <property type="component" value="Unassembled WGS sequence"/>
</dbReference>
<sequence>MHGWEVLFAGLVVSSAVGALEFCQQKAAICQEAFGPVTQHGWGHRLISLPATSVSRSHSNRHQSTYKYGINKQSSSWWCSKVQTSFTVYSRKS</sequence>
<dbReference type="AlphaFoldDB" id="A0A8J5MML5"/>
<organism evidence="2 3">
    <name type="scientific">Homarus americanus</name>
    <name type="common">American lobster</name>
    <dbReference type="NCBI Taxonomy" id="6706"/>
    <lineage>
        <taxon>Eukaryota</taxon>
        <taxon>Metazoa</taxon>
        <taxon>Ecdysozoa</taxon>
        <taxon>Arthropoda</taxon>
        <taxon>Crustacea</taxon>
        <taxon>Multicrustacea</taxon>
        <taxon>Malacostraca</taxon>
        <taxon>Eumalacostraca</taxon>
        <taxon>Eucarida</taxon>
        <taxon>Decapoda</taxon>
        <taxon>Pleocyemata</taxon>
        <taxon>Astacidea</taxon>
        <taxon>Nephropoidea</taxon>
        <taxon>Nephropidae</taxon>
        <taxon>Homarus</taxon>
    </lineage>
</organism>
<gene>
    <name evidence="2" type="ORF">Hamer_G015879</name>
</gene>
<evidence type="ECO:0000313" key="3">
    <source>
        <dbReference type="Proteomes" id="UP000747542"/>
    </source>
</evidence>
<comment type="caution">
    <text evidence="2">The sequence shown here is derived from an EMBL/GenBank/DDBJ whole genome shotgun (WGS) entry which is preliminary data.</text>
</comment>
<feature type="chain" id="PRO_5035271456" description="Secreted protein" evidence="1">
    <location>
        <begin position="20"/>
        <end position="93"/>
    </location>
</feature>
<protein>
    <recommendedName>
        <fullName evidence="4">Secreted protein</fullName>
    </recommendedName>
</protein>
<reference evidence="2" key="1">
    <citation type="journal article" date="2021" name="Sci. Adv.">
        <title>The American lobster genome reveals insights on longevity, neural, and immune adaptations.</title>
        <authorList>
            <person name="Polinski J.M."/>
            <person name="Zimin A.V."/>
            <person name="Clark K.F."/>
            <person name="Kohn A.B."/>
            <person name="Sadowski N."/>
            <person name="Timp W."/>
            <person name="Ptitsyn A."/>
            <person name="Khanna P."/>
            <person name="Romanova D.Y."/>
            <person name="Williams P."/>
            <person name="Greenwood S.J."/>
            <person name="Moroz L.L."/>
            <person name="Walt D.R."/>
            <person name="Bodnar A.G."/>
        </authorList>
    </citation>
    <scope>NUCLEOTIDE SEQUENCE</scope>
    <source>
        <strain evidence="2">GMGI-L3</strain>
    </source>
</reference>
<keyword evidence="3" id="KW-1185">Reference proteome</keyword>
<keyword evidence="1" id="KW-0732">Signal</keyword>
<evidence type="ECO:0000256" key="1">
    <source>
        <dbReference type="SAM" id="SignalP"/>
    </source>
</evidence>
<proteinExistence type="predicted"/>
<dbReference type="EMBL" id="JAHLQT010038275">
    <property type="protein sequence ID" value="KAG7156949.1"/>
    <property type="molecule type" value="Genomic_DNA"/>
</dbReference>
<accession>A0A8J5MML5</accession>
<evidence type="ECO:0008006" key="4">
    <source>
        <dbReference type="Google" id="ProtNLM"/>
    </source>
</evidence>
<name>A0A8J5MML5_HOMAM</name>
<evidence type="ECO:0000313" key="2">
    <source>
        <dbReference type="EMBL" id="KAG7156949.1"/>
    </source>
</evidence>
<feature type="signal peptide" evidence="1">
    <location>
        <begin position="1"/>
        <end position="19"/>
    </location>
</feature>